<evidence type="ECO:0000313" key="14">
    <source>
        <dbReference type="Proteomes" id="UP000741282"/>
    </source>
</evidence>
<feature type="domain" description="Poly A polymerase head" evidence="10">
    <location>
        <begin position="33"/>
        <end position="169"/>
    </location>
</feature>
<evidence type="ECO:0000256" key="3">
    <source>
        <dbReference type="ARBA" id="ARBA00022694"/>
    </source>
</evidence>
<evidence type="ECO:0000256" key="2">
    <source>
        <dbReference type="ARBA" id="ARBA00022679"/>
    </source>
</evidence>
<evidence type="ECO:0000256" key="8">
    <source>
        <dbReference type="ARBA" id="ARBA00022884"/>
    </source>
</evidence>
<evidence type="ECO:0000256" key="1">
    <source>
        <dbReference type="ARBA" id="ARBA00001946"/>
    </source>
</evidence>
<dbReference type="InterPro" id="IPR032810">
    <property type="entry name" value="CCA-adding_enz_C"/>
</dbReference>
<feature type="domain" description="tRNA nucleotidyltransferase/poly(A) polymerase RNA and SrmB- binding" evidence="11">
    <location>
        <begin position="196"/>
        <end position="256"/>
    </location>
</feature>
<dbReference type="GO" id="GO:0008033">
    <property type="term" value="P:tRNA processing"/>
    <property type="evidence" value="ECO:0007669"/>
    <property type="project" value="UniProtKB-KW"/>
</dbReference>
<dbReference type="Pfam" id="PF13735">
    <property type="entry name" value="tRNA_NucTran2_2"/>
    <property type="match status" value="1"/>
</dbReference>
<gene>
    <name evidence="13" type="ORF">KC685_01730</name>
</gene>
<keyword evidence="3" id="KW-0819">tRNA processing</keyword>
<evidence type="ECO:0000313" key="13">
    <source>
        <dbReference type="EMBL" id="MCA9376619.1"/>
    </source>
</evidence>
<dbReference type="Pfam" id="PF12627">
    <property type="entry name" value="PolyA_pol_RNAbd"/>
    <property type="match status" value="1"/>
</dbReference>
<dbReference type="AlphaFoldDB" id="A0A955I244"/>
<dbReference type="CDD" id="cd05398">
    <property type="entry name" value="NT_ClassII-CCAase"/>
    <property type="match status" value="1"/>
</dbReference>
<evidence type="ECO:0000259" key="12">
    <source>
        <dbReference type="Pfam" id="PF13735"/>
    </source>
</evidence>
<dbReference type="GO" id="GO:0000166">
    <property type="term" value="F:nucleotide binding"/>
    <property type="evidence" value="ECO:0007669"/>
    <property type="project" value="UniProtKB-KW"/>
</dbReference>
<dbReference type="Gene3D" id="1.10.246.80">
    <property type="match status" value="1"/>
</dbReference>
<evidence type="ECO:0000256" key="9">
    <source>
        <dbReference type="RuleBase" id="RU003953"/>
    </source>
</evidence>
<dbReference type="GO" id="GO:0016779">
    <property type="term" value="F:nucleotidyltransferase activity"/>
    <property type="evidence" value="ECO:0007669"/>
    <property type="project" value="UniProtKB-KW"/>
</dbReference>
<dbReference type="GO" id="GO:0046872">
    <property type="term" value="F:metal ion binding"/>
    <property type="evidence" value="ECO:0007669"/>
    <property type="project" value="UniProtKB-KW"/>
</dbReference>
<dbReference type="SUPFAM" id="SSF81301">
    <property type="entry name" value="Nucleotidyltransferase"/>
    <property type="match status" value="1"/>
</dbReference>
<keyword evidence="5" id="KW-0479">Metal-binding</keyword>
<evidence type="ECO:0000256" key="4">
    <source>
        <dbReference type="ARBA" id="ARBA00022695"/>
    </source>
</evidence>
<feature type="domain" description="CCA-adding enzyme C-terminal" evidence="12">
    <location>
        <begin position="361"/>
        <end position="474"/>
    </location>
</feature>
<dbReference type="Proteomes" id="UP000741282">
    <property type="component" value="Unassembled WGS sequence"/>
</dbReference>
<protein>
    <submittedName>
        <fullName evidence="13">HD domain-containing protein</fullName>
    </submittedName>
</protein>
<dbReference type="InterPro" id="IPR002646">
    <property type="entry name" value="PolA_pol_head_dom"/>
</dbReference>
<keyword evidence="8 9" id="KW-0694">RNA-binding</keyword>
<comment type="caution">
    <text evidence="13">The sequence shown here is derived from an EMBL/GenBank/DDBJ whole genome shotgun (WGS) entry which is preliminary data.</text>
</comment>
<dbReference type="InterPro" id="IPR032828">
    <property type="entry name" value="PolyA_RNA-bd"/>
</dbReference>
<organism evidence="13 14">
    <name type="scientific">Candidatus Dojkabacteria bacterium</name>
    <dbReference type="NCBI Taxonomy" id="2099670"/>
    <lineage>
        <taxon>Bacteria</taxon>
        <taxon>Candidatus Dojkabacteria</taxon>
    </lineage>
</organism>
<keyword evidence="2 9" id="KW-0808">Transferase</keyword>
<comment type="similarity">
    <text evidence="9">Belongs to the tRNA nucleotidyltransferase/poly(A) polymerase family.</text>
</comment>
<evidence type="ECO:0000256" key="5">
    <source>
        <dbReference type="ARBA" id="ARBA00022723"/>
    </source>
</evidence>
<name>A0A955I244_9BACT</name>
<dbReference type="EMBL" id="JAGQLN010000005">
    <property type="protein sequence ID" value="MCA9376619.1"/>
    <property type="molecule type" value="Genomic_DNA"/>
</dbReference>
<dbReference type="Gene3D" id="3.30.460.10">
    <property type="entry name" value="Beta Polymerase, domain 2"/>
    <property type="match status" value="1"/>
</dbReference>
<evidence type="ECO:0000259" key="10">
    <source>
        <dbReference type="Pfam" id="PF01743"/>
    </source>
</evidence>
<dbReference type="PANTHER" id="PTHR46173:SF1">
    <property type="entry name" value="CCA TRNA NUCLEOTIDYLTRANSFERASE 1, MITOCHONDRIAL"/>
    <property type="match status" value="1"/>
</dbReference>
<dbReference type="PANTHER" id="PTHR46173">
    <property type="entry name" value="CCA TRNA NUCLEOTIDYLTRANSFERASE 1, MITOCHONDRIAL"/>
    <property type="match status" value="1"/>
</dbReference>
<proteinExistence type="inferred from homology"/>
<evidence type="ECO:0000259" key="11">
    <source>
        <dbReference type="Pfam" id="PF12627"/>
    </source>
</evidence>
<evidence type="ECO:0000256" key="6">
    <source>
        <dbReference type="ARBA" id="ARBA00022741"/>
    </source>
</evidence>
<accession>A0A955I244</accession>
<dbReference type="SUPFAM" id="SSF81891">
    <property type="entry name" value="Poly A polymerase C-terminal region-like"/>
    <property type="match status" value="1"/>
</dbReference>
<keyword evidence="6" id="KW-0547">Nucleotide-binding</keyword>
<dbReference type="Gene3D" id="1.10.3090.10">
    <property type="entry name" value="cca-adding enzyme, domain 2"/>
    <property type="match status" value="1"/>
</dbReference>
<reference evidence="13" key="2">
    <citation type="journal article" date="2021" name="Microbiome">
        <title>Successional dynamics and alternative stable states in a saline activated sludge microbial community over 9 years.</title>
        <authorList>
            <person name="Wang Y."/>
            <person name="Ye J."/>
            <person name="Ju F."/>
            <person name="Liu L."/>
            <person name="Boyd J.A."/>
            <person name="Deng Y."/>
            <person name="Parks D.H."/>
            <person name="Jiang X."/>
            <person name="Yin X."/>
            <person name="Woodcroft B.J."/>
            <person name="Tyson G.W."/>
            <person name="Hugenholtz P."/>
            <person name="Polz M.F."/>
            <person name="Zhang T."/>
        </authorList>
    </citation>
    <scope>NUCLEOTIDE SEQUENCE</scope>
    <source>
        <strain evidence="13">HKST-UBA17</strain>
    </source>
</reference>
<dbReference type="InterPro" id="IPR050264">
    <property type="entry name" value="Bact_CCA-adding_enz_type3_sf"/>
</dbReference>
<dbReference type="GO" id="GO:0000049">
    <property type="term" value="F:tRNA binding"/>
    <property type="evidence" value="ECO:0007669"/>
    <property type="project" value="TreeGrafter"/>
</dbReference>
<comment type="cofactor">
    <cofactor evidence="1">
        <name>Mg(2+)</name>
        <dbReference type="ChEBI" id="CHEBI:18420"/>
    </cofactor>
</comment>
<dbReference type="InterPro" id="IPR043519">
    <property type="entry name" value="NT_sf"/>
</dbReference>
<sequence length="495" mass="56300">MLHKDKKSTISFALPDYVQKVTRMLHKEGFQVHLVGGALRDVVLGIKPDDWDLATNAKPDKMLNIFPKSVSTGAKFGMISALIPDKFGEIEEVQVTTFRSEEKYVDGRWPTEVKFIEDIDRDLGRRDFTFNAMAVDLTQGSLDGSDKIQQWDLYDPFGGLRDLDHKLVRAVGTPLERFKEDGLRAYKACRMAAQLGFEIETETLQAIKKAIPVAKLVSMERIRDEFMKMLLNSSKPSVGIDLMRKTGLLEIFLPELLEGYGVEQKVYHADDVYWHSLRTVDVAPDNIKLAALLHDIAKPRCDMGDGHFYGHDKEGSKMTGEIMQRMKFSKADIKRTQLLVMNHMFYYPHAEEGMSEAEIEYIKEHEWSDAAVRRFIARVGEENIENLFALRIADATSNPKSAFNPEEIQLLQHRISEVRQYDMALKVKDLAIDGNDLLKMGVKAGPNVGRVLDYLLERVLDDPLINTKEQLLSKARKYLESGDESKKSGDEPKNN</sequence>
<reference evidence="13" key="1">
    <citation type="submission" date="2020-04" db="EMBL/GenBank/DDBJ databases">
        <authorList>
            <person name="Zhang T."/>
        </authorList>
    </citation>
    <scope>NUCLEOTIDE SEQUENCE</scope>
    <source>
        <strain evidence="13">HKST-UBA17</strain>
    </source>
</reference>
<evidence type="ECO:0000256" key="7">
    <source>
        <dbReference type="ARBA" id="ARBA00022842"/>
    </source>
</evidence>
<keyword evidence="7" id="KW-0460">Magnesium</keyword>
<dbReference type="Pfam" id="PF01743">
    <property type="entry name" value="PolyA_pol"/>
    <property type="match status" value="1"/>
</dbReference>
<keyword evidence="4" id="KW-0548">Nucleotidyltransferase</keyword>